<dbReference type="Proteomes" id="UP001208017">
    <property type="component" value="Unassembled WGS sequence"/>
</dbReference>
<reference evidence="1 2" key="1">
    <citation type="submission" date="2022-11" db="EMBL/GenBank/DDBJ databases">
        <title>Study of microbial diversity in lake waters.</title>
        <authorList>
            <person name="Zhang J."/>
        </authorList>
    </citation>
    <scope>NUCLEOTIDE SEQUENCE [LARGE SCALE GENOMIC DNA]</scope>
    <source>
        <strain evidence="1 2">DT12</strain>
    </source>
</reference>
<comment type="caution">
    <text evidence="1">The sequence shown here is derived from an EMBL/GenBank/DDBJ whole genome shotgun (WGS) entry which is preliminary data.</text>
</comment>
<evidence type="ECO:0000313" key="2">
    <source>
        <dbReference type="Proteomes" id="UP001208017"/>
    </source>
</evidence>
<protein>
    <submittedName>
        <fullName evidence="1">Uncharacterized protein</fullName>
    </submittedName>
</protein>
<proteinExistence type="predicted"/>
<accession>A0ABT3X0G4</accession>
<keyword evidence="2" id="KW-1185">Reference proteome</keyword>
<name>A0ABT3X0G4_9BACL</name>
<evidence type="ECO:0000313" key="1">
    <source>
        <dbReference type="EMBL" id="MCX7570399.1"/>
    </source>
</evidence>
<dbReference type="RefSeq" id="WP_267151644.1">
    <property type="nucleotide sequence ID" value="NZ_JAPMLT010000004.1"/>
</dbReference>
<sequence>MEWLWATQSLINIGLICMLWKMHKGKKETVTNVQLKVEGTASNPFVFEQMLQTALKSEVRKV</sequence>
<dbReference type="EMBL" id="JAPMLT010000004">
    <property type="protein sequence ID" value="MCX7570399.1"/>
    <property type="molecule type" value="Genomic_DNA"/>
</dbReference>
<organism evidence="1 2">
    <name type="scientific">Tumebacillus lacus</name>
    <dbReference type="NCBI Taxonomy" id="2995335"/>
    <lineage>
        <taxon>Bacteria</taxon>
        <taxon>Bacillati</taxon>
        <taxon>Bacillota</taxon>
        <taxon>Bacilli</taxon>
        <taxon>Bacillales</taxon>
        <taxon>Alicyclobacillaceae</taxon>
        <taxon>Tumebacillus</taxon>
    </lineage>
</organism>
<gene>
    <name evidence="1" type="ORF">OS242_10535</name>
</gene>